<evidence type="ECO:0000256" key="1">
    <source>
        <dbReference type="SAM" id="Phobius"/>
    </source>
</evidence>
<protein>
    <submittedName>
        <fullName evidence="2">Uncharacterized protein</fullName>
    </submittedName>
</protein>
<keyword evidence="1" id="KW-0812">Transmembrane</keyword>
<organism evidence="2 3">
    <name type="scientific">Boletus edulis BED1</name>
    <dbReference type="NCBI Taxonomy" id="1328754"/>
    <lineage>
        <taxon>Eukaryota</taxon>
        <taxon>Fungi</taxon>
        <taxon>Dikarya</taxon>
        <taxon>Basidiomycota</taxon>
        <taxon>Agaricomycotina</taxon>
        <taxon>Agaricomycetes</taxon>
        <taxon>Agaricomycetidae</taxon>
        <taxon>Boletales</taxon>
        <taxon>Boletineae</taxon>
        <taxon>Boletaceae</taxon>
        <taxon>Boletoideae</taxon>
        <taxon>Boletus</taxon>
    </lineage>
</organism>
<dbReference type="EMBL" id="WHUW01000003">
    <property type="protein sequence ID" value="KAF8448778.1"/>
    <property type="molecule type" value="Genomic_DNA"/>
</dbReference>
<keyword evidence="1" id="KW-0472">Membrane</keyword>
<keyword evidence="3" id="KW-1185">Reference proteome</keyword>
<feature type="transmembrane region" description="Helical" evidence="1">
    <location>
        <begin position="194"/>
        <end position="214"/>
    </location>
</feature>
<sequence length="303" mass="34518">MVKAIFLLNRYGTLIVQSFITLEELGILSHGSQKFCVQFLWLQSLLVLFLSETTRTLLLLRARALLGCSYRVAMCLVSVYILYVLVRGGYSSYILFKHDRDSTFPYLEETGVCVVPSTLANVWLSGVTSLLLDTGLFAMIAYYLYKLCKGSQQLRHSPLLRLLVRDAILFYMANIFYDVLGILSLSAFADEPLYFLQVSFSFPFLVIAGQRVVLNLRGLQSEPYTTQDISRAVDMQIAALRHRSFWQSVDFWMNDIHQELELTEEPIRFRRTQTTVFRTEAVSSHELAVIHTTVGSSPYACAV</sequence>
<reference evidence="2" key="2">
    <citation type="journal article" date="2020" name="Nat. Commun.">
        <title>Large-scale genome sequencing of mycorrhizal fungi provides insights into the early evolution of symbiotic traits.</title>
        <authorList>
            <person name="Miyauchi S."/>
            <person name="Kiss E."/>
            <person name="Kuo A."/>
            <person name="Drula E."/>
            <person name="Kohler A."/>
            <person name="Sanchez-Garcia M."/>
            <person name="Morin E."/>
            <person name="Andreopoulos B."/>
            <person name="Barry K.W."/>
            <person name="Bonito G."/>
            <person name="Buee M."/>
            <person name="Carver A."/>
            <person name="Chen C."/>
            <person name="Cichocki N."/>
            <person name="Clum A."/>
            <person name="Culley D."/>
            <person name="Crous P.W."/>
            <person name="Fauchery L."/>
            <person name="Girlanda M."/>
            <person name="Hayes R.D."/>
            <person name="Keri Z."/>
            <person name="LaButti K."/>
            <person name="Lipzen A."/>
            <person name="Lombard V."/>
            <person name="Magnuson J."/>
            <person name="Maillard F."/>
            <person name="Murat C."/>
            <person name="Nolan M."/>
            <person name="Ohm R.A."/>
            <person name="Pangilinan J."/>
            <person name="Pereira M.F."/>
            <person name="Perotto S."/>
            <person name="Peter M."/>
            <person name="Pfister S."/>
            <person name="Riley R."/>
            <person name="Sitrit Y."/>
            <person name="Stielow J.B."/>
            <person name="Szollosi G."/>
            <person name="Zifcakova L."/>
            <person name="Stursova M."/>
            <person name="Spatafora J.W."/>
            <person name="Tedersoo L."/>
            <person name="Vaario L.M."/>
            <person name="Yamada A."/>
            <person name="Yan M."/>
            <person name="Wang P."/>
            <person name="Xu J."/>
            <person name="Bruns T."/>
            <person name="Baldrian P."/>
            <person name="Vilgalys R."/>
            <person name="Dunand C."/>
            <person name="Henrissat B."/>
            <person name="Grigoriev I.V."/>
            <person name="Hibbett D."/>
            <person name="Nagy L.G."/>
            <person name="Martin F.M."/>
        </authorList>
    </citation>
    <scope>NUCLEOTIDE SEQUENCE</scope>
    <source>
        <strain evidence="2">BED1</strain>
    </source>
</reference>
<gene>
    <name evidence="2" type="ORF">L210DRAFT_3756650</name>
</gene>
<keyword evidence="1" id="KW-1133">Transmembrane helix</keyword>
<name>A0AAD4C4M8_BOLED</name>
<proteinExistence type="predicted"/>
<feature type="transmembrane region" description="Helical" evidence="1">
    <location>
        <begin position="122"/>
        <end position="145"/>
    </location>
</feature>
<feature type="transmembrane region" description="Helical" evidence="1">
    <location>
        <begin position="166"/>
        <end position="188"/>
    </location>
</feature>
<comment type="caution">
    <text evidence="2">The sequence shown here is derived from an EMBL/GenBank/DDBJ whole genome shotgun (WGS) entry which is preliminary data.</text>
</comment>
<evidence type="ECO:0000313" key="3">
    <source>
        <dbReference type="Proteomes" id="UP001194468"/>
    </source>
</evidence>
<reference evidence="2" key="1">
    <citation type="submission" date="2019-10" db="EMBL/GenBank/DDBJ databases">
        <authorList>
            <consortium name="DOE Joint Genome Institute"/>
            <person name="Kuo A."/>
            <person name="Miyauchi S."/>
            <person name="Kiss E."/>
            <person name="Drula E."/>
            <person name="Kohler A."/>
            <person name="Sanchez-Garcia M."/>
            <person name="Andreopoulos B."/>
            <person name="Barry K.W."/>
            <person name="Bonito G."/>
            <person name="Buee M."/>
            <person name="Carver A."/>
            <person name="Chen C."/>
            <person name="Cichocki N."/>
            <person name="Clum A."/>
            <person name="Culley D."/>
            <person name="Crous P.W."/>
            <person name="Fauchery L."/>
            <person name="Girlanda M."/>
            <person name="Hayes R."/>
            <person name="Keri Z."/>
            <person name="LaButti K."/>
            <person name="Lipzen A."/>
            <person name="Lombard V."/>
            <person name="Magnuson J."/>
            <person name="Maillard F."/>
            <person name="Morin E."/>
            <person name="Murat C."/>
            <person name="Nolan M."/>
            <person name="Ohm R."/>
            <person name="Pangilinan J."/>
            <person name="Pereira M."/>
            <person name="Perotto S."/>
            <person name="Peter M."/>
            <person name="Riley R."/>
            <person name="Sitrit Y."/>
            <person name="Stielow B."/>
            <person name="Szollosi G."/>
            <person name="Zifcakova L."/>
            <person name="Stursova M."/>
            <person name="Spatafora J.W."/>
            <person name="Tedersoo L."/>
            <person name="Vaario L.-M."/>
            <person name="Yamada A."/>
            <person name="Yan M."/>
            <person name="Wang P."/>
            <person name="Xu J."/>
            <person name="Bruns T."/>
            <person name="Baldrian P."/>
            <person name="Vilgalys R."/>
            <person name="Henrissat B."/>
            <person name="Grigoriev I.V."/>
            <person name="Hibbett D."/>
            <person name="Nagy L.G."/>
            <person name="Martin F.M."/>
        </authorList>
    </citation>
    <scope>NUCLEOTIDE SEQUENCE</scope>
    <source>
        <strain evidence="2">BED1</strain>
    </source>
</reference>
<dbReference type="Proteomes" id="UP001194468">
    <property type="component" value="Unassembled WGS sequence"/>
</dbReference>
<dbReference type="AlphaFoldDB" id="A0AAD4C4M8"/>
<accession>A0AAD4C4M8</accession>
<evidence type="ECO:0000313" key="2">
    <source>
        <dbReference type="EMBL" id="KAF8448778.1"/>
    </source>
</evidence>
<feature type="transmembrane region" description="Helical" evidence="1">
    <location>
        <begin position="72"/>
        <end position="96"/>
    </location>
</feature>